<evidence type="ECO:0000259" key="17">
    <source>
        <dbReference type="SMART" id="SM00475"/>
    </source>
</evidence>
<dbReference type="CDD" id="cd06140">
    <property type="entry name" value="DNA_polA_I_Bacillus_like_exo"/>
    <property type="match status" value="1"/>
</dbReference>
<dbReference type="FunFam" id="1.10.150.20:FF:000002">
    <property type="entry name" value="DNA polymerase I"/>
    <property type="match status" value="1"/>
</dbReference>
<dbReference type="InterPro" id="IPR018320">
    <property type="entry name" value="DNA_polymerase_1"/>
</dbReference>
<evidence type="ECO:0000256" key="3">
    <source>
        <dbReference type="ARBA" id="ARBA00020311"/>
    </source>
</evidence>
<dbReference type="InterPro" id="IPR029060">
    <property type="entry name" value="PIN-like_dom_sf"/>
</dbReference>
<name>A0A975AIQ2_9FIRM</name>
<keyword evidence="5 16" id="KW-0548">Nucleotidyltransferase</keyword>
<dbReference type="GO" id="GO:0006302">
    <property type="term" value="P:double-strand break repair"/>
    <property type="evidence" value="ECO:0007669"/>
    <property type="project" value="TreeGrafter"/>
</dbReference>
<dbReference type="KEGG" id="alka:J0B03_11040"/>
<evidence type="ECO:0000256" key="5">
    <source>
        <dbReference type="ARBA" id="ARBA00022695"/>
    </source>
</evidence>
<dbReference type="InterPro" id="IPR054690">
    <property type="entry name" value="DNA_polI_exonuclease"/>
</dbReference>
<dbReference type="Gene3D" id="1.20.1060.10">
    <property type="entry name" value="Taq DNA Polymerase, Chain T, domain 4"/>
    <property type="match status" value="1"/>
</dbReference>
<dbReference type="InterPro" id="IPR001098">
    <property type="entry name" value="DNA-dir_DNA_pol_A_palm_dom"/>
</dbReference>
<evidence type="ECO:0000256" key="16">
    <source>
        <dbReference type="RuleBase" id="RU004460"/>
    </source>
</evidence>
<dbReference type="Gene3D" id="3.30.420.10">
    <property type="entry name" value="Ribonuclease H-like superfamily/Ribonuclease H"/>
    <property type="match status" value="1"/>
</dbReference>
<dbReference type="InterPro" id="IPR036397">
    <property type="entry name" value="RNaseH_sf"/>
</dbReference>
<dbReference type="NCBIfam" id="TIGR00593">
    <property type="entry name" value="pola"/>
    <property type="match status" value="1"/>
</dbReference>
<dbReference type="EMBL" id="CP071444">
    <property type="protein sequence ID" value="QSX09727.1"/>
    <property type="molecule type" value="Genomic_DNA"/>
</dbReference>
<dbReference type="NCBIfam" id="NF004397">
    <property type="entry name" value="PRK05755.1"/>
    <property type="match status" value="1"/>
</dbReference>
<accession>A0A975AIQ2</accession>
<dbReference type="PANTHER" id="PTHR10133:SF27">
    <property type="entry name" value="DNA POLYMERASE NU"/>
    <property type="match status" value="1"/>
</dbReference>
<dbReference type="CDD" id="cd09859">
    <property type="entry name" value="PIN_53EXO"/>
    <property type="match status" value="1"/>
</dbReference>
<dbReference type="SMART" id="SM00482">
    <property type="entry name" value="POLAc"/>
    <property type="match status" value="1"/>
</dbReference>
<keyword evidence="7" id="KW-0540">Nuclease</keyword>
<evidence type="ECO:0000256" key="1">
    <source>
        <dbReference type="ARBA" id="ARBA00007705"/>
    </source>
</evidence>
<dbReference type="GO" id="GO:0008409">
    <property type="term" value="F:5'-3' exonuclease activity"/>
    <property type="evidence" value="ECO:0007669"/>
    <property type="project" value="UniProtKB-UniRule"/>
</dbReference>
<dbReference type="FunFam" id="1.20.1060.10:FF:000001">
    <property type="entry name" value="DNA polymerase I"/>
    <property type="match status" value="1"/>
</dbReference>
<sequence length="889" mass="101743">MEKKRLIIIDGFSLIYRMFYGVRPMSTKDGIPTNVVYGFANILITILESFQPDFIGVAFDEKKPTFRHDTYEAYKAGRLLMPEDLEIQVDYVMEMLEKMDIHKISMEGYEADDLIGTVAKICSDNGMEVDILTGDRDAFQLIDDNIHVLFTKKGISELDEITRETIFQDYGLSPKDLIDVKGLMGDKSDNIPGVAGVGEKTALKLIQTYGDMESVYENLDEIKGKLKEKLETDRENAFLSRHLVKIIQDVPIDFDLNNYTTLVYNTPEVLAFFEKLECYSIVKRLQGDEEFLEGAKETTNHEIIEVVEEKQLKKLVETMLSRPKVPFVYFTEKTDVVELKAFAVCMDQVCHYVTATAFDQETLAKTLAPFFRSKKTAKAGYDVKAIYTWLFQWDISLNGLMFDGFLAAYLLDPSDNRYGFHEVSSKYLDVTIPSEDDVFGKGKNQTTFDETDEEKTRDLLCTRAALMDDLQMALEKAIEESQMNHLFQDIELPLVEVLASFEYEGFNVDLEELRRLDEEFDKTLEELTEKIYKLTGETFNINSTKQLGEVLFDKLQLPVQKKTKTGYSTNAEVLEKLKGMHPVIEEILDYRTVSKLSSTYVKGLKQFVNKRTGRIHSTFNQALTTTGRISSSDPNLQNIPIKIEIGRKIRKVFIPFEKDHVLLDADYSQIELRVLAHISEDKTLMESFVQGEDIHSRTASEIFGVALENVKPKQRMFAKAINFGLIYGKQAYGLSQDLGISRKEAQEYIDTYFGRYPNVEKYMKDIVEKAKADGFVTTISGRRRFIPEIHSRNAMIAKSGERLALNTPIQGSAADIMKIAMINVYHRLRKEERRSKLILTVHDELVLDCPKDEIADVKKIVVEEMEQAFQLKVPMTVDISEGANWYEAK</sequence>
<dbReference type="Pfam" id="PF00476">
    <property type="entry name" value="DNA_pol_A"/>
    <property type="match status" value="1"/>
</dbReference>
<dbReference type="GO" id="GO:0003677">
    <property type="term" value="F:DNA binding"/>
    <property type="evidence" value="ECO:0007669"/>
    <property type="project" value="UniProtKB-UniRule"/>
</dbReference>
<dbReference type="Gene3D" id="3.40.50.1010">
    <property type="entry name" value="5'-nuclease"/>
    <property type="match status" value="1"/>
</dbReference>
<keyword evidence="11 16" id="KW-0239">DNA-directed DNA polymerase</keyword>
<proteinExistence type="inferred from homology"/>
<dbReference type="InterPro" id="IPR008918">
    <property type="entry name" value="HhH2"/>
</dbReference>
<keyword evidence="12 16" id="KW-0238">DNA-binding</keyword>
<comment type="function">
    <text evidence="16">In addition to polymerase activity, this DNA polymerase exhibits 5'-3' exonuclease activity.</text>
</comment>
<evidence type="ECO:0000256" key="11">
    <source>
        <dbReference type="ARBA" id="ARBA00022932"/>
    </source>
</evidence>
<evidence type="ECO:0000256" key="2">
    <source>
        <dbReference type="ARBA" id="ARBA00012417"/>
    </source>
</evidence>
<dbReference type="SMART" id="SM00279">
    <property type="entry name" value="HhH2"/>
    <property type="match status" value="1"/>
</dbReference>
<keyword evidence="10 16" id="KW-0269">Exonuclease</keyword>
<dbReference type="SUPFAM" id="SSF53098">
    <property type="entry name" value="Ribonuclease H-like"/>
    <property type="match status" value="1"/>
</dbReference>
<evidence type="ECO:0000259" key="18">
    <source>
        <dbReference type="SMART" id="SM00482"/>
    </source>
</evidence>
<evidence type="ECO:0000256" key="13">
    <source>
        <dbReference type="ARBA" id="ARBA00023204"/>
    </source>
</evidence>
<dbReference type="Pfam" id="PF02739">
    <property type="entry name" value="5_3_exonuc_N"/>
    <property type="match status" value="1"/>
</dbReference>
<reference evidence="19" key="1">
    <citation type="submission" date="2021-03" db="EMBL/GenBank/DDBJ databases">
        <title>Alkalibacter marinus sp. nov., isolated from tidal flat sediment.</title>
        <authorList>
            <person name="Namirimu T."/>
            <person name="Yang J.-A."/>
            <person name="Yang S.-H."/>
            <person name="Kim Y.-J."/>
            <person name="Kwon K.K."/>
        </authorList>
    </citation>
    <scope>NUCLEOTIDE SEQUENCE</scope>
    <source>
        <strain evidence="19">ES005</strain>
    </source>
</reference>
<dbReference type="Pfam" id="PF22619">
    <property type="entry name" value="DNA_polI_exo1"/>
    <property type="match status" value="1"/>
</dbReference>
<evidence type="ECO:0000313" key="19">
    <source>
        <dbReference type="EMBL" id="QSX09727.1"/>
    </source>
</evidence>
<dbReference type="GO" id="GO:0003887">
    <property type="term" value="F:DNA-directed DNA polymerase activity"/>
    <property type="evidence" value="ECO:0007669"/>
    <property type="project" value="UniProtKB-UniRule"/>
</dbReference>
<gene>
    <name evidence="16 19" type="primary">polA</name>
    <name evidence="19" type="ORF">J0B03_11040</name>
</gene>
<keyword evidence="6 16" id="KW-0235">DNA replication</keyword>
<keyword evidence="20" id="KW-1185">Reference proteome</keyword>
<evidence type="ECO:0000256" key="9">
    <source>
        <dbReference type="ARBA" id="ARBA00022801"/>
    </source>
</evidence>
<evidence type="ECO:0000256" key="4">
    <source>
        <dbReference type="ARBA" id="ARBA00022679"/>
    </source>
</evidence>
<dbReference type="PANTHER" id="PTHR10133">
    <property type="entry name" value="DNA POLYMERASE I"/>
    <property type="match status" value="1"/>
</dbReference>
<feature type="domain" description="DNA-directed DNA polymerase family A palm" evidence="18">
    <location>
        <begin position="646"/>
        <end position="853"/>
    </location>
</feature>
<dbReference type="InterPro" id="IPR002298">
    <property type="entry name" value="DNA_polymerase_A"/>
</dbReference>
<dbReference type="Gene3D" id="1.10.150.20">
    <property type="entry name" value="5' to 3' exonuclease, C-terminal subdomain"/>
    <property type="match status" value="2"/>
</dbReference>
<dbReference type="FunFam" id="1.10.150.20:FF:000003">
    <property type="entry name" value="DNA polymerase I"/>
    <property type="match status" value="1"/>
</dbReference>
<evidence type="ECO:0000256" key="12">
    <source>
        <dbReference type="ARBA" id="ARBA00023125"/>
    </source>
</evidence>
<evidence type="ECO:0000256" key="14">
    <source>
        <dbReference type="ARBA" id="ARBA00049244"/>
    </source>
</evidence>
<evidence type="ECO:0000256" key="6">
    <source>
        <dbReference type="ARBA" id="ARBA00022705"/>
    </source>
</evidence>
<keyword evidence="13 16" id="KW-0234">DNA repair</keyword>
<dbReference type="SUPFAM" id="SSF47807">
    <property type="entry name" value="5' to 3' exonuclease, C-terminal subdomain"/>
    <property type="match status" value="1"/>
</dbReference>
<dbReference type="RefSeq" id="WP_207301056.1">
    <property type="nucleotide sequence ID" value="NZ_CP071444.1"/>
</dbReference>
<dbReference type="FunFam" id="3.40.50.1010:FF:000001">
    <property type="entry name" value="DNA polymerase I"/>
    <property type="match status" value="1"/>
</dbReference>
<comment type="subunit">
    <text evidence="16">Single-chain monomer with multiple functions.</text>
</comment>
<dbReference type="Proteomes" id="UP000663499">
    <property type="component" value="Chromosome"/>
</dbReference>
<evidence type="ECO:0000256" key="7">
    <source>
        <dbReference type="ARBA" id="ARBA00022722"/>
    </source>
</evidence>
<evidence type="ECO:0000313" key="20">
    <source>
        <dbReference type="Proteomes" id="UP000663499"/>
    </source>
</evidence>
<dbReference type="InterPro" id="IPR036279">
    <property type="entry name" value="5-3_exonuclease_C_sf"/>
</dbReference>
<evidence type="ECO:0000256" key="15">
    <source>
        <dbReference type="NCBIfam" id="TIGR00593"/>
    </source>
</evidence>
<dbReference type="InterPro" id="IPR043502">
    <property type="entry name" value="DNA/RNA_pol_sf"/>
</dbReference>
<evidence type="ECO:0000256" key="10">
    <source>
        <dbReference type="ARBA" id="ARBA00022839"/>
    </source>
</evidence>
<keyword evidence="8 16" id="KW-0227">DNA damage</keyword>
<dbReference type="SMART" id="SM00475">
    <property type="entry name" value="53EXOc"/>
    <property type="match status" value="1"/>
</dbReference>
<dbReference type="InterPro" id="IPR002421">
    <property type="entry name" value="5-3_exonuclease"/>
</dbReference>
<dbReference type="CDD" id="cd09898">
    <property type="entry name" value="H3TH_53EXO"/>
    <property type="match status" value="1"/>
</dbReference>
<dbReference type="Gene3D" id="3.30.70.370">
    <property type="match status" value="1"/>
</dbReference>
<evidence type="ECO:0000256" key="8">
    <source>
        <dbReference type="ARBA" id="ARBA00022763"/>
    </source>
</evidence>
<feature type="domain" description="5'-3' exonuclease" evidence="17">
    <location>
        <begin position="4"/>
        <end position="262"/>
    </location>
</feature>
<keyword evidence="4 16" id="KW-0808">Transferase</keyword>
<comment type="catalytic activity">
    <reaction evidence="14 16">
        <text>DNA(n) + a 2'-deoxyribonucleoside 5'-triphosphate = DNA(n+1) + diphosphate</text>
        <dbReference type="Rhea" id="RHEA:22508"/>
        <dbReference type="Rhea" id="RHEA-COMP:17339"/>
        <dbReference type="Rhea" id="RHEA-COMP:17340"/>
        <dbReference type="ChEBI" id="CHEBI:33019"/>
        <dbReference type="ChEBI" id="CHEBI:61560"/>
        <dbReference type="ChEBI" id="CHEBI:173112"/>
        <dbReference type="EC" id="2.7.7.7"/>
    </reaction>
</comment>
<dbReference type="EC" id="2.7.7.7" evidence="2 15"/>
<protein>
    <recommendedName>
        <fullName evidence="3 15">DNA polymerase I</fullName>
        <ecNumber evidence="2 15">2.7.7.7</ecNumber>
    </recommendedName>
</protein>
<dbReference type="Pfam" id="PF01367">
    <property type="entry name" value="5_3_exonuc"/>
    <property type="match status" value="1"/>
</dbReference>
<keyword evidence="9 16" id="KW-0378">Hydrolase</keyword>
<dbReference type="InterPro" id="IPR012337">
    <property type="entry name" value="RNaseH-like_sf"/>
</dbReference>
<dbReference type="AlphaFoldDB" id="A0A975AIQ2"/>
<dbReference type="GO" id="GO:0006261">
    <property type="term" value="P:DNA-templated DNA replication"/>
    <property type="evidence" value="ECO:0007669"/>
    <property type="project" value="UniProtKB-UniRule"/>
</dbReference>
<dbReference type="SUPFAM" id="SSF56672">
    <property type="entry name" value="DNA/RNA polymerases"/>
    <property type="match status" value="1"/>
</dbReference>
<organism evidence="19 20">
    <name type="scientific">Alkalibacter rhizosphaerae</name>
    <dbReference type="NCBI Taxonomy" id="2815577"/>
    <lineage>
        <taxon>Bacteria</taxon>
        <taxon>Bacillati</taxon>
        <taxon>Bacillota</taxon>
        <taxon>Clostridia</taxon>
        <taxon>Eubacteriales</taxon>
        <taxon>Eubacteriaceae</taxon>
        <taxon>Alkalibacter</taxon>
    </lineage>
</organism>
<dbReference type="InterPro" id="IPR020045">
    <property type="entry name" value="DNA_polI_H3TH"/>
</dbReference>
<dbReference type="SUPFAM" id="SSF88723">
    <property type="entry name" value="PIN domain-like"/>
    <property type="match status" value="1"/>
</dbReference>
<comment type="similarity">
    <text evidence="1 16">Belongs to the DNA polymerase type-A family.</text>
</comment>
<dbReference type="CDD" id="cd08637">
    <property type="entry name" value="DNA_pol_A_pol_I_C"/>
    <property type="match status" value="1"/>
</dbReference>
<dbReference type="InterPro" id="IPR020046">
    <property type="entry name" value="5-3_exonucl_a-hlix_arch_N"/>
</dbReference>
<dbReference type="PRINTS" id="PR00868">
    <property type="entry name" value="DNAPOLI"/>
</dbReference>